<evidence type="ECO:0000256" key="18">
    <source>
        <dbReference type="ARBA" id="ARBA00049342"/>
    </source>
</evidence>
<dbReference type="PIRSF" id="PIRSF000208">
    <property type="entry name" value="P450R"/>
    <property type="match status" value="1"/>
</dbReference>
<keyword evidence="6" id="KW-0812">Transmembrane</keyword>
<dbReference type="PANTHER" id="PTHR19384:SF108">
    <property type="entry name" value="NADPH--CYTOCHROME P450 REDUCTASE"/>
    <property type="match status" value="1"/>
</dbReference>
<dbReference type="PRINTS" id="PR00371">
    <property type="entry name" value="FPNCR"/>
</dbReference>
<dbReference type="InterPro" id="IPR001433">
    <property type="entry name" value="OxRdtase_FAD/NAD-bd"/>
</dbReference>
<dbReference type="InterPro" id="IPR023208">
    <property type="entry name" value="P450R"/>
</dbReference>
<evidence type="ECO:0000256" key="4">
    <source>
        <dbReference type="ARBA" id="ARBA00022630"/>
    </source>
</evidence>
<name>A0ABR0JF34_9EURO</name>
<comment type="cofactor">
    <cofactor evidence="2">
        <name>FAD</name>
        <dbReference type="ChEBI" id="CHEBI:57692"/>
    </cofactor>
</comment>
<dbReference type="SUPFAM" id="SSF52343">
    <property type="entry name" value="Ferredoxin reductase-like, C-terminal NADP-linked domain"/>
    <property type="match status" value="1"/>
</dbReference>
<comment type="subcellular location">
    <subcellularLocation>
        <location evidence="19">Endoplasmic reticulum membrane</location>
    </subcellularLocation>
</comment>
<dbReference type="PANTHER" id="PTHR19384">
    <property type="entry name" value="NITRIC OXIDE SYNTHASE-RELATED"/>
    <property type="match status" value="1"/>
</dbReference>
<evidence type="ECO:0000256" key="16">
    <source>
        <dbReference type="ARBA" id="ARBA00023166"/>
    </source>
</evidence>
<dbReference type="Pfam" id="PF00175">
    <property type="entry name" value="NAD_binding_1"/>
    <property type="match status" value="1"/>
</dbReference>
<dbReference type="InterPro" id="IPR003097">
    <property type="entry name" value="CysJ-like_FAD-binding"/>
</dbReference>
<comment type="cofactor">
    <cofactor evidence="1">
        <name>FMN</name>
        <dbReference type="ChEBI" id="CHEBI:58210"/>
    </cofactor>
</comment>
<feature type="domain" description="Flavodoxin-like" evidence="20">
    <location>
        <begin position="92"/>
        <end position="236"/>
    </location>
</feature>
<evidence type="ECO:0000256" key="7">
    <source>
        <dbReference type="ARBA" id="ARBA00022824"/>
    </source>
</evidence>
<dbReference type="Pfam" id="PF00258">
    <property type="entry name" value="Flavodoxin_1"/>
    <property type="match status" value="1"/>
</dbReference>
<evidence type="ECO:0000256" key="6">
    <source>
        <dbReference type="ARBA" id="ARBA00022692"/>
    </source>
</evidence>
<comment type="function">
    <text evidence="19">This enzyme is required for electron transfer from NADP to cytochrome P450.</text>
</comment>
<reference evidence="22 23" key="1">
    <citation type="submission" date="2023-08" db="EMBL/GenBank/DDBJ databases">
        <title>Black Yeasts Isolated from many extreme environments.</title>
        <authorList>
            <person name="Coleine C."/>
            <person name="Stajich J.E."/>
            <person name="Selbmann L."/>
        </authorList>
    </citation>
    <scope>NUCLEOTIDE SEQUENCE [LARGE SCALE GENOMIC DNA]</scope>
    <source>
        <strain evidence="22 23">CCFEE 6328</strain>
    </source>
</reference>
<dbReference type="Gene3D" id="2.40.30.10">
    <property type="entry name" value="Translation factors"/>
    <property type="match status" value="1"/>
</dbReference>
<dbReference type="InterPro" id="IPR029039">
    <property type="entry name" value="Flavoprotein-like_sf"/>
</dbReference>
<keyword evidence="5" id="KW-0288">FMN</keyword>
<keyword evidence="12 19" id="KW-0560">Oxidoreductase</keyword>
<sequence>MNHKFLDVSSLPQVGAHLLQLIRPTSAADLIAWVATLITTLTYLSWGVLWDKADPYYHIYFERPQQQAGVNTSGRQAQRNIAEKLSETRKTAVVLWGSQSGTAERLANQLVKECQSRFGLATLAADLSDYDAESIADLSKANIVILILSTYGEGDPSDNASAFWDWITNTQTHLGNLRYVAFGLGNSNYKYYNRVVDVVVQMLDKVGAQRLLSVGKADEAAHSTEEDFLAWKDDLFHLFRSELGLIEQAAEYEPALSVVEDDSLSPIDLHQGEPSSSIHNSKAAAACSPVQPLPIKLCRELFNSPDRHCVHMELDLSEYPAVNYKTGDHIAIWPANPQTEVDILLTVLNLRIKQDIPISLKPTDPAIKLNLPTPTTIRALFHRYLEICAPVSRTTVQGLANFAPSTEAKAYLLKLGQDKVYYSSYLSHTHLTLGRLLNLASPNEAWSSLPLSFVVEVLPQMQPRYYSISSSSVLSPRRATITALVAAEFLPSVPNMPNIERQLNRGVTSNYLLALSQAKGPVGDGVKSECQYDLASPADLLHGTRLYAHVRKSRFKLPIQSSCPIIMVAAGTGLAPFRAFIAERAKLHAVGKPIGEMMLFFGCRKQEEDFIYREELEQVQDTVGRDIFKIVTAFSRSGDGEREKVYVQQRVWEHGQEVVSLIEDKGASFYICGRASMAREVGVALGEAVRDLKAWEDVKAMSWSEGLKRHGKWREDVWG</sequence>
<keyword evidence="23" id="KW-1185">Reference proteome</keyword>
<keyword evidence="3" id="KW-0444">Lipid biosynthesis</keyword>
<dbReference type="SUPFAM" id="SSF63380">
    <property type="entry name" value="Riboflavin synthase domain-like"/>
    <property type="match status" value="1"/>
</dbReference>
<dbReference type="InterPro" id="IPR001094">
    <property type="entry name" value="Flavdoxin-like"/>
</dbReference>
<dbReference type="EMBL" id="JAVRRF010000007">
    <property type="protein sequence ID" value="KAK5063328.1"/>
    <property type="molecule type" value="Genomic_DNA"/>
</dbReference>
<dbReference type="InterPro" id="IPR008254">
    <property type="entry name" value="Flavodoxin/NO_synth"/>
</dbReference>
<keyword evidence="10" id="KW-0752">Steroid biosynthesis</keyword>
<dbReference type="PROSITE" id="PS51384">
    <property type="entry name" value="FAD_FR"/>
    <property type="match status" value="1"/>
</dbReference>
<dbReference type="SUPFAM" id="SSF52218">
    <property type="entry name" value="Flavoproteins"/>
    <property type="match status" value="1"/>
</dbReference>
<keyword evidence="9 19" id="KW-0521">NADP</keyword>
<evidence type="ECO:0000256" key="12">
    <source>
        <dbReference type="ARBA" id="ARBA00023002"/>
    </source>
</evidence>
<dbReference type="InterPro" id="IPR001709">
    <property type="entry name" value="Flavoprot_Pyr_Nucl_cyt_Rdtase"/>
</dbReference>
<dbReference type="InterPro" id="IPR017927">
    <property type="entry name" value="FAD-bd_FR_type"/>
</dbReference>
<dbReference type="PRINTS" id="PR00369">
    <property type="entry name" value="FLAVODOXIN"/>
</dbReference>
<evidence type="ECO:0000256" key="10">
    <source>
        <dbReference type="ARBA" id="ARBA00022955"/>
    </source>
</evidence>
<evidence type="ECO:0000256" key="17">
    <source>
        <dbReference type="ARBA" id="ARBA00023221"/>
    </source>
</evidence>
<evidence type="ECO:0000256" key="9">
    <source>
        <dbReference type="ARBA" id="ARBA00022857"/>
    </source>
</evidence>
<comment type="catalytic activity">
    <reaction evidence="18 19">
        <text>2 oxidized [cytochrome P450] + NADPH = 2 reduced [cytochrome P450] + NADP(+) + H(+)</text>
        <dbReference type="Rhea" id="RHEA:24040"/>
        <dbReference type="Rhea" id="RHEA-COMP:14627"/>
        <dbReference type="Rhea" id="RHEA-COMP:14628"/>
        <dbReference type="ChEBI" id="CHEBI:15378"/>
        <dbReference type="ChEBI" id="CHEBI:55376"/>
        <dbReference type="ChEBI" id="CHEBI:57783"/>
        <dbReference type="ChEBI" id="CHEBI:58349"/>
        <dbReference type="ChEBI" id="CHEBI:60344"/>
        <dbReference type="EC" id="1.6.2.4"/>
    </reaction>
</comment>
<dbReference type="Gene3D" id="1.20.990.10">
    <property type="entry name" value="NADPH-cytochrome p450 Reductase, Chain A, domain 3"/>
    <property type="match status" value="1"/>
</dbReference>
<evidence type="ECO:0000256" key="19">
    <source>
        <dbReference type="PIRNR" id="PIRNR000208"/>
    </source>
</evidence>
<keyword evidence="13" id="KW-0756">Sterol biosynthesis</keyword>
<gene>
    <name evidence="22" type="ORF">LTR69_004034</name>
</gene>
<evidence type="ECO:0000256" key="2">
    <source>
        <dbReference type="ARBA" id="ARBA00001974"/>
    </source>
</evidence>
<dbReference type="PROSITE" id="PS50902">
    <property type="entry name" value="FLAVODOXIN_LIKE"/>
    <property type="match status" value="1"/>
</dbReference>
<protein>
    <recommendedName>
        <fullName evidence="19">NADPH--cytochrome P450 reductase</fullName>
        <ecNumber evidence="19">1.6.2.4</ecNumber>
    </recommendedName>
</protein>
<keyword evidence="14" id="KW-0443">Lipid metabolism</keyword>
<dbReference type="Gene3D" id="3.40.50.80">
    <property type="entry name" value="Nucleotide-binding domain of ferredoxin-NADP reductase (FNR) module"/>
    <property type="match status" value="1"/>
</dbReference>
<evidence type="ECO:0000256" key="11">
    <source>
        <dbReference type="ARBA" id="ARBA00022989"/>
    </source>
</evidence>
<evidence type="ECO:0000256" key="14">
    <source>
        <dbReference type="ARBA" id="ARBA00023098"/>
    </source>
</evidence>
<evidence type="ECO:0000313" key="23">
    <source>
        <dbReference type="Proteomes" id="UP001345691"/>
    </source>
</evidence>
<evidence type="ECO:0000256" key="5">
    <source>
        <dbReference type="ARBA" id="ARBA00022643"/>
    </source>
</evidence>
<dbReference type="EC" id="1.6.2.4" evidence="19"/>
<proteinExistence type="inferred from homology"/>
<organism evidence="22 23">
    <name type="scientific">Exophiala sideris</name>
    <dbReference type="NCBI Taxonomy" id="1016849"/>
    <lineage>
        <taxon>Eukaryota</taxon>
        <taxon>Fungi</taxon>
        <taxon>Dikarya</taxon>
        <taxon>Ascomycota</taxon>
        <taxon>Pezizomycotina</taxon>
        <taxon>Eurotiomycetes</taxon>
        <taxon>Chaetothyriomycetidae</taxon>
        <taxon>Chaetothyriales</taxon>
        <taxon>Herpotrichiellaceae</taxon>
        <taxon>Exophiala</taxon>
    </lineage>
</organism>
<evidence type="ECO:0000259" key="20">
    <source>
        <dbReference type="PROSITE" id="PS50902"/>
    </source>
</evidence>
<dbReference type="InterPro" id="IPR023173">
    <property type="entry name" value="NADPH_Cyt_P450_Rdtase_alpha"/>
</dbReference>
<dbReference type="Proteomes" id="UP001345691">
    <property type="component" value="Unassembled WGS sequence"/>
</dbReference>
<evidence type="ECO:0000256" key="15">
    <source>
        <dbReference type="ARBA" id="ARBA00023136"/>
    </source>
</evidence>
<keyword evidence="11" id="KW-1133">Transmembrane helix</keyword>
<keyword evidence="7 19" id="KW-0256">Endoplasmic reticulum</keyword>
<dbReference type="Pfam" id="PF00667">
    <property type="entry name" value="FAD_binding_1"/>
    <property type="match status" value="1"/>
</dbReference>
<evidence type="ECO:0000256" key="8">
    <source>
        <dbReference type="ARBA" id="ARBA00022827"/>
    </source>
</evidence>
<keyword evidence="16" id="KW-1207">Sterol metabolism</keyword>
<evidence type="ECO:0000259" key="21">
    <source>
        <dbReference type="PROSITE" id="PS51384"/>
    </source>
</evidence>
<keyword evidence="15 19" id="KW-0472">Membrane</keyword>
<keyword evidence="4" id="KW-0285">Flavoprotein</keyword>
<dbReference type="InterPro" id="IPR017938">
    <property type="entry name" value="Riboflavin_synthase-like_b-brl"/>
</dbReference>
<accession>A0ABR0JF34</accession>
<keyword evidence="8" id="KW-0274">FAD</keyword>
<evidence type="ECO:0000256" key="3">
    <source>
        <dbReference type="ARBA" id="ARBA00022516"/>
    </source>
</evidence>
<dbReference type="InterPro" id="IPR039261">
    <property type="entry name" value="FNR_nucleotide-bd"/>
</dbReference>
<feature type="domain" description="FAD-binding FR-type" evidence="21">
    <location>
        <begin position="288"/>
        <end position="558"/>
    </location>
</feature>
<comment type="caution">
    <text evidence="22">The sequence shown here is derived from an EMBL/GenBank/DDBJ whole genome shotgun (WGS) entry which is preliminary data.</text>
</comment>
<keyword evidence="17" id="KW-0753">Steroid metabolism</keyword>
<evidence type="ECO:0000256" key="1">
    <source>
        <dbReference type="ARBA" id="ARBA00001917"/>
    </source>
</evidence>
<dbReference type="Gene3D" id="3.40.50.360">
    <property type="match status" value="1"/>
</dbReference>
<evidence type="ECO:0000313" key="22">
    <source>
        <dbReference type="EMBL" id="KAK5063328.1"/>
    </source>
</evidence>
<evidence type="ECO:0000256" key="13">
    <source>
        <dbReference type="ARBA" id="ARBA00023011"/>
    </source>
</evidence>
<comment type="similarity">
    <text evidence="19">In the C-terminal section; belongs to the flavoprotein pyridine nucleotide cytochrome reductase family.</text>
</comment>